<dbReference type="AlphaFoldDB" id="N1PGP7"/>
<protein>
    <submittedName>
        <fullName evidence="1">Uncharacterized protein</fullName>
    </submittedName>
</protein>
<keyword evidence="2" id="KW-1185">Reference proteome</keyword>
<dbReference type="Proteomes" id="UP000016933">
    <property type="component" value="Unassembled WGS sequence"/>
</dbReference>
<reference evidence="2" key="1">
    <citation type="journal article" date="2012" name="PLoS Genet.">
        <title>The genomes of the fungal plant pathogens Cladosporium fulvum and Dothistroma septosporum reveal adaptation to different hosts and lifestyles but also signatures of common ancestry.</title>
        <authorList>
            <person name="de Wit P.J.G.M."/>
            <person name="van der Burgt A."/>
            <person name="Oekmen B."/>
            <person name="Stergiopoulos I."/>
            <person name="Abd-Elsalam K.A."/>
            <person name="Aerts A.L."/>
            <person name="Bahkali A.H."/>
            <person name="Beenen H.G."/>
            <person name="Chettri P."/>
            <person name="Cox M.P."/>
            <person name="Datema E."/>
            <person name="de Vries R.P."/>
            <person name="Dhillon B."/>
            <person name="Ganley A.R."/>
            <person name="Griffiths S.A."/>
            <person name="Guo Y."/>
            <person name="Hamelin R.C."/>
            <person name="Henrissat B."/>
            <person name="Kabir M.S."/>
            <person name="Jashni M.K."/>
            <person name="Kema G."/>
            <person name="Klaubauf S."/>
            <person name="Lapidus A."/>
            <person name="Levasseur A."/>
            <person name="Lindquist E."/>
            <person name="Mehrabi R."/>
            <person name="Ohm R.A."/>
            <person name="Owen T.J."/>
            <person name="Salamov A."/>
            <person name="Schwelm A."/>
            <person name="Schijlen E."/>
            <person name="Sun H."/>
            <person name="van den Burg H.A."/>
            <person name="van Ham R.C.H.J."/>
            <person name="Zhang S."/>
            <person name="Goodwin S.B."/>
            <person name="Grigoriev I.V."/>
            <person name="Collemare J."/>
            <person name="Bradshaw R.E."/>
        </authorList>
    </citation>
    <scope>NUCLEOTIDE SEQUENCE [LARGE SCALE GENOMIC DNA]</scope>
    <source>
        <strain evidence="2">NZE10 / CBS 128990</strain>
    </source>
</reference>
<reference evidence="1 2" key="2">
    <citation type="journal article" date="2012" name="PLoS Pathog.">
        <title>Diverse lifestyles and strategies of plant pathogenesis encoded in the genomes of eighteen Dothideomycetes fungi.</title>
        <authorList>
            <person name="Ohm R.A."/>
            <person name="Feau N."/>
            <person name="Henrissat B."/>
            <person name="Schoch C.L."/>
            <person name="Horwitz B.A."/>
            <person name="Barry K.W."/>
            <person name="Condon B.J."/>
            <person name="Copeland A.C."/>
            <person name="Dhillon B."/>
            <person name="Glaser F."/>
            <person name="Hesse C.N."/>
            <person name="Kosti I."/>
            <person name="LaButti K."/>
            <person name="Lindquist E.A."/>
            <person name="Lucas S."/>
            <person name="Salamov A.A."/>
            <person name="Bradshaw R.E."/>
            <person name="Ciuffetti L."/>
            <person name="Hamelin R.C."/>
            <person name="Kema G.H.J."/>
            <person name="Lawrence C."/>
            <person name="Scott J.A."/>
            <person name="Spatafora J.W."/>
            <person name="Turgeon B.G."/>
            <person name="de Wit P.J.G.M."/>
            <person name="Zhong S."/>
            <person name="Goodwin S.B."/>
            <person name="Grigoriev I.V."/>
        </authorList>
    </citation>
    <scope>NUCLEOTIDE SEQUENCE [LARGE SCALE GENOMIC DNA]</scope>
    <source>
        <strain evidence="2">NZE10 / CBS 128990</strain>
    </source>
</reference>
<proteinExistence type="predicted"/>
<evidence type="ECO:0000313" key="1">
    <source>
        <dbReference type="EMBL" id="EME40506.1"/>
    </source>
</evidence>
<sequence>MPPQLEYLGRNGAYNTDLLMAGEPLSSNMIRAGSSRVDQAMQPDMHHIFEVNGFILDPRYDPYAPMPSFGPYADEPFVIGTQAGDHRSGGPNHGHAPCVRHDRTAVPEPSLESLSINKGFEDAWVDGDSDVDQRTRDNNMGFLEDLQAIRRFRLVTSRRRILPDKR</sequence>
<accession>N1PGP7</accession>
<name>N1PGP7_DOTSN</name>
<evidence type="ECO:0000313" key="2">
    <source>
        <dbReference type="Proteomes" id="UP000016933"/>
    </source>
</evidence>
<organism evidence="1 2">
    <name type="scientific">Dothistroma septosporum (strain NZE10 / CBS 128990)</name>
    <name type="common">Red band needle blight fungus</name>
    <name type="synonym">Mycosphaerella pini</name>
    <dbReference type="NCBI Taxonomy" id="675120"/>
    <lineage>
        <taxon>Eukaryota</taxon>
        <taxon>Fungi</taxon>
        <taxon>Dikarya</taxon>
        <taxon>Ascomycota</taxon>
        <taxon>Pezizomycotina</taxon>
        <taxon>Dothideomycetes</taxon>
        <taxon>Dothideomycetidae</taxon>
        <taxon>Mycosphaerellales</taxon>
        <taxon>Mycosphaerellaceae</taxon>
        <taxon>Dothistroma</taxon>
    </lineage>
</organism>
<dbReference type="HOGENOM" id="CLU_1602684_0_0_1"/>
<dbReference type="EMBL" id="KB446543">
    <property type="protein sequence ID" value="EME40506.1"/>
    <property type="molecule type" value="Genomic_DNA"/>
</dbReference>
<gene>
    <name evidence="1" type="ORF">DOTSEDRAFT_27149</name>
</gene>